<dbReference type="KEGG" id="prn:BW723_14875"/>
<dbReference type="SMART" id="SM00448">
    <property type="entry name" value="REC"/>
    <property type="match status" value="1"/>
</dbReference>
<dbReference type="InterPro" id="IPR011006">
    <property type="entry name" value="CheY-like_superfamily"/>
</dbReference>
<dbReference type="InterPro" id="IPR052893">
    <property type="entry name" value="TCS_response_regulator"/>
</dbReference>
<accession>A0A1B8U4G6</accession>
<evidence type="ECO:0000259" key="2">
    <source>
        <dbReference type="PROSITE" id="PS50110"/>
    </source>
</evidence>
<organism evidence="3 4">
    <name type="scientific">Polaribacter reichenbachii</name>
    <dbReference type="NCBI Taxonomy" id="996801"/>
    <lineage>
        <taxon>Bacteria</taxon>
        <taxon>Pseudomonadati</taxon>
        <taxon>Bacteroidota</taxon>
        <taxon>Flavobacteriia</taxon>
        <taxon>Flavobacteriales</taxon>
        <taxon>Flavobacteriaceae</taxon>
    </lineage>
</organism>
<dbReference type="RefSeq" id="WP_068359032.1">
    <property type="nucleotide sequence ID" value="NZ_CP019337.1"/>
</dbReference>
<dbReference type="Proteomes" id="UP000092612">
    <property type="component" value="Unassembled WGS sequence"/>
</dbReference>
<evidence type="ECO:0000313" key="4">
    <source>
        <dbReference type="Proteomes" id="UP000092612"/>
    </source>
</evidence>
<dbReference type="PANTHER" id="PTHR44520">
    <property type="entry name" value="RESPONSE REGULATOR RCP1-RELATED"/>
    <property type="match status" value="1"/>
</dbReference>
<dbReference type="EMBL" id="LSFL01000012">
    <property type="protein sequence ID" value="OBY66739.1"/>
    <property type="molecule type" value="Genomic_DNA"/>
</dbReference>
<dbReference type="OrthoDB" id="7631574at2"/>
<dbReference type="PANTHER" id="PTHR44520:SF2">
    <property type="entry name" value="RESPONSE REGULATOR RCP1"/>
    <property type="match status" value="1"/>
</dbReference>
<evidence type="ECO:0000313" key="3">
    <source>
        <dbReference type="EMBL" id="OBY66739.1"/>
    </source>
</evidence>
<feature type="modified residue" description="4-aspartylphosphate" evidence="1">
    <location>
        <position position="58"/>
    </location>
</feature>
<dbReference type="InterPro" id="IPR001789">
    <property type="entry name" value="Sig_transdc_resp-reg_receiver"/>
</dbReference>
<keyword evidence="1" id="KW-0597">Phosphoprotein</keyword>
<reference evidence="4" key="1">
    <citation type="submission" date="2016-02" db="EMBL/GenBank/DDBJ databases">
        <title>Paenibacillus sp. LPB0068, isolated from Crassostrea gigas.</title>
        <authorList>
            <person name="Shin S.-K."/>
            <person name="Yi H."/>
        </authorList>
    </citation>
    <scope>NUCLEOTIDE SEQUENCE [LARGE SCALE GENOMIC DNA]</scope>
    <source>
        <strain evidence="4">KCTC 23969</strain>
    </source>
</reference>
<dbReference type="AlphaFoldDB" id="A0A1B8U4G6"/>
<sequence length="136" mass="15720">MHKSKLKILLVEDNQIEVIKLKRSISKELQNYVLTIAGNGFEALECVDVDVPDMILLDLNMPDMNGIEFLTIIKQKENLRHIPVIILTTSSNNDDISECYALGIAGYILKPLKFEDYELKIKTIMNYWNFNEFLKL</sequence>
<gene>
    <name evidence="3" type="ORF">LPB301_05945</name>
</gene>
<keyword evidence="4" id="KW-1185">Reference proteome</keyword>
<dbReference type="SUPFAM" id="SSF52172">
    <property type="entry name" value="CheY-like"/>
    <property type="match status" value="1"/>
</dbReference>
<feature type="domain" description="Response regulatory" evidence="2">
    <location>
        <begin position="7"/>
        <end position="125"/>
    </location>
</feature>
<protein>
    <submittedName>
        <fullName evidence="3">Transcriptional regulator</fullName>
    </submittedName>
</protein>
<dbReference type="GO" id="GO:0000160">
    <property type="term" value="P:phosphorelay signal transduction system"/>
    <property type="evidence" value="ECO:0007669"/>
    <property type="project" value="InterPro"/>
</dbReference>
<dbReference type="STRING" id="996801.BW723_14875"/>
<evidence type="ECO:0000256" key="1">
    <source>
        <dbReference type="PROSITE-ProRule" id="PRU00169"/>
    </source>
</evidence>
<name>A0A1B8U4G6_9FLAO</name>
<dbReference type="CDD" id="cd17557">
    <property type="entry name" value="REC_Rcp-like"/>
    <property type="match status" value="1"/>
</dbReference>
<dbReference type="Pfam" id="PF00072">
    <property type="entry name" value="Response_reg"/>
    <property type="match status" value="1"/>
</dbReference>
<proteinExistence type="predicted"/>
<dbReference type="Gene3D" id="3.40.50.2300">
    <property type="match status" value="1"/>
</dbReference>
<dbReference type="PROSITE" id="PS50110">
    <property type="entry name" value="RESPONSE_REGULATORY"/>
    <property type="match status" value="1"/>
</dbReference>
<comment type="caution">
    <text evidence="3">The sequence shown here is derived from an EMBL/GenBank/DDBJ whole genome shotgun (WGS) entry which is preliminary data.</text>
</comment>